<keyword evidence="3" id="KW-1185">Reference proteome</keyword>
<dbReference type="Proteomes" id="UP000656042">
    <property type="component" value="Unassembled WGS sequence"/>
</dbReference>
<gene>
    <name evidence="2" type="ORF">GCM10012284_14670</name>
</gene>
<dbReference type="Gene3D" id="3.40.50.150">
    <property type="entry name" value="Vaccinia Virus protein VP39"/>
    <property type="match status" value="1"/>
</dbReference>
<proteinExistence type="predicted"/>
<evidence type="ECO:0000313" key="3">
    <source>
        <dbReference type="Proteomes" id="UP000656042"/>
    </source>
</evidence>
<reference evidence="2" key="2">
    <citation type="submission" date="2020-09" db="EMBL/GenBank/DDBJ databases">
        <authorList>
            <person name="Sun Q."/>
            <person name="Zhou Y."/>
        </authorList>
    </citation>
    <scope>NUCLEOTIDE SEQUENCE</scope>
    <source>
        <strain evidence="2">CGMCC 4.7299</strain>
    </source>
</reference>
<dbReference type="EMBL" id="BMMX01000003">
    <property type="protein sequence ID" value="GGK81703.1"/>
    <property type="molecule type" value="Genomic_DNA"/>
</dbReference>
<dbReference type="AlphaFoldDB" id="A0A8J3BWS3"/>
<dbReference type="SUPFAM" id="SSF53335">
    <property type="entry name" value="S-adenosyl-L-methionine-dependent methyltransferases"/>
    <property type="match status" value="1"/>
</dbReference>
<reference evidence="2" key="1">
    <citation type="journal article" date="2014" name="Int. J. Syst. Evol. Microbiol.">
        <title>Complete genome sequence of Corynebacterium casei LMG S-19264T (=DSM 44701T), isolated from a smear-ripened cheese.</title>
        <authorList>
            <consortium name="US DOE Joint Genome Institute (JGI-PGF)"/>
            <person name="Walter F."/>
            <person name="Albersmeier A."/>
            <person name="Kalinowski J."/>
            <person name="Ruckert C."/>
        </authorList>
    </citation>
    <scope>NUCLEOTIDE SEQUENCE</scope>
    <source>
        <strain evidence="2">CGMCC 4.7299</strain>
    </source>
</reference>
<dbReference type="Pfam" id="PF10017">
    <property type="entry name" value="Methyltransf_33"/>
    <property type="match status" value="1"/>
</dbReference>
<organism evidence="2 3">
    <name type="scientific">Mangrovihabitans endophyticus</name>
    <dbReference type="NCBI Taxonomy" id="1751298"/>
    <lineage>
        <taxon>Bacteria</taxon>
        <taxon>Bacillati</taxon>
        <taxon>Actinomycetota</taxon>
        <taxon>Actinomycetes</taxon>
        <taxon>Micromonosporales</taxon>
        <taxon>Micromonosporaceae</taxon>
        <taxon>Mangrovihabitans</taxon>
    </lineage>
</organism>
<accession>A0A8J3BWS3</accession>
<dbReference type="InterPro" id="IPR029063">
    <property type="entry name" value="SAM-dependent_MTases_sf"/>
</dbReference>
<name>A0A8J3BWS3_9ACTN</name>
<dbReference type="RefSeq" id="WP_189078311.1">
    <property type="nucleotide sequence ID" value="NZ_BMMX01000003.1"/>
</dbReference>
<dbReference type="InterPro" id="IPR019257">
    <property type="entry name" value="MeTrfase_dom"/>
</dbReference>
<evidence type="ECO:0000259" key="1">
    <source>
        <dbReference type="Pfam" id="PF10017"/>
    </source>
</evidence>
<dbReference type="CDD" id="cd02440">
    <property type="entry name" value="AdoMet_MTases"/>
    <property type="match status" value="1"/>
</dbReference>
<evidence type="ECO:0000313" key="2">
    <source>
        <dbReference type="EMBL" id="GGK81703.1"/>
    </source>
</evidence>
<sequence>MNSTHGLLTVTPVPAFAATYDAFQVADIAAAMAERHEFPYEYTYLGVGSRYWSDQAEMSTADSASSDPTPWLIATHAAEVVALLRPGRAARVVDLGPGTGSGVHGLMAYLSIVDRLDSYRAVDISPDLLAMSARRLRGAFPDAVGRIHVHEGDFTGEALDVAMSRGTDRIVVIAGGTLHNLRDPDLLLRRVAARSDRTDLLMVTLRVEPESGLPEFMRRVHTGRTLKPQKRLGLDLCGIDPAWYDTELGYNPVARELFTRVRLLRPVDVVFEGRTARFAAGDTVTVWRYRYLTAADVERQLGHAGWTVRLRIIAPPGGRTGVAAGDHVLFVATPVRQCVSGTGT</sequence>
<protein>
    <recommendedName>
        <fullName evidence="1">Histidine-specific methyltransferase SAM-dependent domain-containing protein</fullName>
    </recommendedName>
</protein>
<feature type="domain" description="Histidine-specific methyltransferase SAM-dependent" evidence="1">
    <location>
        <begin position="34"/>
        <end position="204"/>
    </location>
</feature>
<comment type="caution">
    <text evidence="2">The sequence shown here is derived from an EMBL/GenBank/DDBJ whole genome shotgun (WGS) entry which is preliminary data.</text>
</comment>